<dbReference type="AlphaFoldDB" id="A0A0E9WR56"/>
<protein>
    <submittedName>
        <fullName evidence="1">Uncharacterized protein</fullName>
    </submittedName>
</protein>
<sequence length="61" mass="7313">MRWFDFFRVLVLTNYTPSLNEETRHEKANWMCQWDEHSVHPVFTGVVVSSQIDLIFSHAFL</sequence>
<organism evidence="1">
    <name type="scientific">Anguilla anguilla</name>
    <name type="common">European freshwater eel</name>
    <name type="synonym">Muraena anguilla</name>
    <dbReference type="NCBI Taxonomy" id="7936"/>
    <lineage>
        <taxon>Eukaryota</taxon>
        <taxon>Metazoa</taxon>
        <taxon>Chordata</taxon>
        <taxon>Craniata</taxon>
        <taxon>Vertebrata</taxon>
        <taxon>Euteleostomi</taxon>
        <taxon>Actinopterygii</taxon>
        <taxon>Neopterygii</taxon>
        <taxon>Teleostei</taxon>
        <taxon>Anguilliformes</taxon>
        <taxon>Anguillidae</taxon>
        <taxon>Anguilla</taxon>
    </lineage>
</organism>
<accession>A0A0E9WR56</accession>
<proteinExistence type="predicted"/>
<reference evidence="1" key="2">
    <citation type="journal article" date="2015" name="Fish Shellfish Immunol.">
        <title>Early steps in the European eel (Anguilla anguilla)-Vibrio vulnificus interaction in the gills: Role of the RtxA13 toxin.</title>
        <authorList>
            <person name="Callol A."/>
            <person name="Pajuelo D."/>
            <person name="Ebbesson L."/>
            <person name="Teles M."/>
            <person name="MacKenzie S."/>
            <person name="Amaro C."/>
        </authorList>
    </citation>
    <scope>NUCLEOTIDE SEQUENCE</scope>
</reference>
<evidence type="ECO:0000313" key="1">
    <source>
        <dbReference type="EMBL" id="JAH92060.1"/>
    </source>
</evidence>
<reference evidence="1" key="1">
    <citation type="submission" date="2014-11" db="EMBL/GenBank/DDBJ databases">
        <authorList>
            <person name="Amaro Gonzalez C."/>
        </authorList>
    </citation>
    <scope>NUCLEOTIDE SEQUENCE</scope>
</reference>
<name>A0A0E9WR56_ANGAN</name>
<dbReference type="EMBL" id="GBXM01016517">
    <property type="protein sequence ID" value="JAH92060.1"/>
    <property type="molecule type" value="Transcribed_RNA"/>
</dbReference>